<feature type="compositionally biased region" description="Polar residues" evidence="5">
    <location>
        <begin position="637"/>
        <end position="652"/>
    </location>
</feature>
<name>A0AAV6ZI54_ENGPU</name>
<feature type="compositionally biased region" description="Basic and acidic residues" evidence="5">
    <location>
        <begin position="539"/>
        <end position="548"/>
    </location>
</feature>
<evidence type="ECO:0000256" key="1">
    <source>
        <dbReference type="ARBA" id="ARBA00000707"/>
    </source>
</evidence>
<keyword evidence="8" id="KW-1185">Reference proteome</keyword>
<feature type="compositionally biased region" description="Polar residues" evidence="5">
    <location>
        <begin position="549"/>
        <end position="576"/>
    </location>
</feature>
<dbReference type="GO" id="GO:0006508">
    <property type="term" value="P:proteolysis"/>
    <property type="evidence" value="ECO:0007669"/>
    <property type="project" value="UniProtKB-KW"/>
</dbReference>
<evidence type="ECO:0000313" key="8">
    <source>
        <dbReference type="Proteomes" id="UP000824782"/>
    </source>
</evidence>
<dbReference type="GO" id="GO:0016579">
    <property type="term" value="P:protein deubiquitination"/>
    <property type="evidence" value="ECO:0007669"/>
    <property type="project" value="InterPro"/>
</dbReference>
<keyword evidence="4" id="KW-0378">Hydrolase</keyword>
<feature type="compositionally biased region" description="Polar residues" evidence="5">
    <location>
        <begin position="618"/>
        <end position="629"/>
    </location>
</feature>
<evidence type="ECO:0000313" key="7">
    <source>
        <dbReference type="EMBL" id="KAG8547923.1"/>
    </source>
</evidence>
<dbReference type="FunFam" id="3.90.70.10:FF:000048">
    <property type="entry name" value="Ubiquitin carboxyl-terminal hydrolase 31"/>
    <property type="match status" value="1"/>
</dbReference>
<dbReference type="SUPFAM" id="SSF54001">
    <property type="entry name" value="Cysteine proteinases"/>
    <property type="match status" value="1"/>
</dbReference>
<reference evidence="7" key="1">
    <citation type="thesis" date="2020" institute="ProQuest LLC" country="789 East Eisenhower Parkway, Ann Arbor, MI, USA">
        <title>Comparative Genomics and Chromosome Evolution.</title>
        <authorList>
            <person name="Mudd A.B."/>
        </authorList>
    </citation>
    <scope>NUCLEOTIDE SEQUENCE</scope>
    <source>
        <strain evidence="7">237g6f4</strain>
        <tissue evidence="7">Blood</tissue>
    </source>
</reference>
<dbReference type="PANTHER" id="PTHR21646:SF20">
    <property type="entry name" value="UBIQUITIN CARBOXYL-TERMINAL HYDROLASE 43"/>
    <property type="match status" value="1"/>
</dbReference>
<protein>
    <recommendedName>
        <fullName evidence="2">ubiquitinyl hydrolase 1</fullName>
        <ecNumber evidence="2">3.4.19.12</ecNumber>
    </recommendedName>
</protein>
<dbReference type="PANTHER" id="PTHR21646">
    <property type="entry name" value="UBIQUITIN CARBOXYL-TERMINAL HYDROLASE"/>
    <property type="match status" value="1"/>
</dbReference>
<feature type="region of interest" description="Disordered" evidence="5">
    <location>
        <begin position="385"/>
        <end position="663"/>
    </location>
</feature>
<dbReference type="AlphaFoldDB" id="A0AAV6ZI54"/>
<evidence type="ECO:0000259" key="6">
    <source>
        <dbReference type="PROSITE" id="PS50235"/>
    </source>
</evidence>
<dbReference type="EMBL" id="WNYA01000567">
    <property type="protein sequence ID" value="KAG8547923.1"/>
    <property type="molecule type" value="Genomic_DNA"/>
</dbReference>
<comment type="caution">
    <text evidence="7">The sequence shown here is derived from an EMBL/GenBank/DDBJ whole genome shotgun (WGS) entry which is preliminary data.</text>
</comment>
<gene>
    <name evidence="7" type="ORF">GDO81_027111</name>
</gene>
<dbReference type="Gene3D" id="3.90.70.10">
    <property type="entry name" value="Cysteine proteinases"/>
    <property type="match status" value="1"/>
</dbReference>
<dbReference type="InterPro" id="IPR028889">
    <property type="entry name" value="USP"/>
</dbReference>
<keyword evidence="3" id="KW-0645">Protease</keyword>
<dbReference type="InterPro" id="IPR050185">
    <property type="entry name" value="Ub_carboxyl-term_hydrolase"/>
</dbReference>
<dbReference type="PROSITE" id="PS00973">
    <property type="entry name" value="USP_2"/>
    <property type="match status" value="1"/>
</dbReference>
<accession>A0AAV6ZI54</accession>
<evidence type="ECO:0000256" key="3">
    <source>
        <dbReference type="ARBA" id="ARBA00022670"/>
    </source>
</evidence>
<evidence type="ECO:0000256" key="4">
    <source>
        <dbReference type="ARBA" id="ARBA00022801"/>
    </source>
</evidence>
<organism evidence="7 8">
    <name type="scientific">Engystomops pustulosus</name>
    <name type="common">Tungara frog</name>
    <name type="synonym">Physalaemus pustulosus</name>
    <dbReference type="NCBI Taxonomy" id="76066"/>
    <lineage>
        <taxon>Eukaryota</taxon>
        <taxon>Metazoa</taxon>
        <taxon>Chordata</taxon>
        <taxon>Craniata</taxon>
        <taxon>Vertebrata</taxon>
        <taxon>Euteleostomi</taxon>
        <taxon>Amphibia</taxon>
        <taxon>Batrachia</taxon>
        <taxon>Anura</taxon>
        <taxon>Neobatrachia</taxon>
        <taxon>Hyloidea</taxon>
        <taxon>Leptodactylidae</taxon>
        <taxon>Leiuperinae</taxon>
        <taxon>Engystomops</taxon>
    </lineage>
</organism>
<dbReference type="EC" id="3.4.19.12" evidence="2"/>
<feature type="compositionally biased region" description="Basic and acidic residues" evidence="5">
    <location>
        <begin position="441"/>
        <end position="476"/>
    </location>
</feature>
<dbReference type="CDD" id="cd02674">
    <property type="entry name" value="Peptidase_C19R"/>
    <property type="match status" value="1"/>
</dbReference>
<feature type="domain" description="USP" evidence="6">
    <location>
        <begin position="1"/>
        <end position="267"/>
    </location>
</feature>
<dbReference type="InterPro" id="IPR018200">
    <property type="entry name" value="USP_CS"/>
</dbReference>
<feature type="compositionally biased region" description="Basic and acidic residues" evidence="5">
    <location>
        <begin position="511"/>
        <end position="531"/>
    </location>
</feature>
<feature type="compositionally biased region" description="Polar residues" evidence="5">
    <location>
        <begin position="497"/>
        <end position="510"/>
    </location>
</feature>
<dbReference type="GO" id="GO:0004843">
    <property type="term" value="F:cysteine-type deubiquitinase activity"/>
    <property type="evidence" value="ECO:0007669"/>
    <property type="project" value="UniProtKB-EC"/>
</dbReference>
<dbReference type="InterPro" id="IPR001394">
    <property type="entry name" value="Peptidase_C19_UCH"/>
</dbReference>
<sequence>MRSEAHIPSGGVIFNIRVVGAPLSSCYLSSSDRRPLQHPSVSRALQLCGSGGPPHVTLAIEWEAKMKERLFGNIQEEVVQDDESVRSQQLDHQQQTCTLDECFQLYTKEEQLAPDDAWRCPHCKVLQQGTVKLSLWTLPDILIIHLKRFRQVGGRRNKLSTLVKFPLTGMDMAPHVVKRNQGSKRPLGQWSSWKQPPYHLENGNLDVLYDLYAVCNHHGSLQGGHYTAYCRNSVDARWYSYDDSNVENVLEDEVCTRGAYLLFYQKRNAIPAWSASSSVKGSTTSAMSDHWVLRLNGSQRESLVSRATSNCTPLPKIPDSPIFLEKEINMEKGSKSFVRGAKGRSASMRVPSASKLKLSISKAMPLRWSFGSKDKAKPETRELVDYLESGRRPKFTNEPIVPKKTNTEKSASETPPTLNPSNDYGANATSSRAFSSSSKTDTLRGKPKEKLGRQDSTEQVRKGDGSTRSQSKDRTSGNDGPVGINGSNLNIAEKNKTSSSQKGDLNQKQTKVVDSRPDKTKHSERESDGKPTKLKASLLKKDPRRHTSSEATSTSELHNGISRTSLSNGFVGTDSKTMPRRQKEDLSNNASKMDIRRVHSSTNVQTKTEWTMKRSASLYRNGSAPQQPNKPVDVEKISSSTLQRMKYQTSSLGRKKTVPESSF</sequence>
<dbReference type="InterPro" id="IPR038765">
    <property type="entry name" value="Papain-like_cys_pep_sf"/>
</dbReference>
<evidence type="ECO:0000256" key="5">
    <source>
        <dbReference type="SAM" id="MobiDB-lite"/>
    </source>
</evidence>
<feature type="compositionally biased region" description="Polar residues" evidence="5">
    <location>
        <begin position="600"/>
        <end position="609"/>
    </location>
</feature>
<feature type="compositionally biased region" description="Polar residues" evidence="5">
    <location>
        <begin position="412"/>
        <end position="429"/>
    </location>
</feature>
<dbReference type="Pfam" id="PF00443">
    <property type="entry name" value="UCH"/>
    <property type="match status" value="1"/>
</dbReference>
<proteinExistence type="predicted"/>
<comment type="catalytic activity">
    <reaction evidence="1">
        <text>Thiol-dependent hydrolysis of ester, thioester, amide, peptide and isopeptide bonds formed by the C-terminal Gly of ubiquitin (a 76-residue protein attached to proteins as an intracellular targeting signal).</text>
        <dbReference type="EC" id="3.4.19.12"/>
    </reaction>
</comment>
<dbReference type="Proteomes" id="UP000824782">
    <property type="component" value="Unassembled WGS sequence"/>
</dbReference>
<evidence type="ECO:0000256" key="2">
    <source>
        <dbReference type="ARBA" id="ARBA00012759"/>
    </source>
</evidence>
<dbReference type="PROSITE" id="PS50235">
    <property type="entry name" value="USP_3"/>
    <property type="match status" value="1"/>
</dbReference>